<evidence type="ECO:0000256" key="4">
    <source>
        <dbReference type="ARBA" id="ARBA00022840"/>
    </source>
</evidence>
<dbReference type="Pfam" id="PF10881">
    <property type="entry name" value="DUF2726"/>
    <property type="match status" value="1"/>
</dbReference>
<dbReference type="Pfam" id="PF13087">
    <property type="entry name" value="AAA_12"/>
    <property type="match status" value="1"/>
</dbReference>
<evidence type="ECO:0000313" key="7">
    <source>
        <dbReference type="EMBL" id="MBU3161628.1"/>
    </source>
</evidence>
<proteinExistence type="predicted"/>
<keyword evidence="2" id="KW-0378">Hydrolase</keyword>
<dbReference type="EMBL" id="JAHLDV010000080">
    <property type="protein sequence ID" value="MBU3161628.1"/>
    <property type="molecule type" value="Genomic_DNA"/>
</dbReference>
<organism evidence="7 8">
    <name type="scientific">Clostridium frigoris</name>
    <dbReference type="NCBI Taxonomy" id="205327"/>
    <lineage>
        <taxon>Bacteria</taxon>
        <taxon>Bacillati</taxon>
        <taxon>Bacillota</taxon>
        <taxon>Clostridia</taxon>
        <taxon>Eubacteriales</taxon>
        <taxon>Clostridiaceae</taxon>
        <taxon>Clostridium</taxon>
    </lineage>
</organism>
<keyword evidence="3" id="KW-0347">Helicase</keyword>
<evidence type="ECO:0000256" key="2">
    <source>
        <dbReference type="ARBA" id="ARBA00022801"/>
    </source>
</evidence>
<dbReference type="PANTHER" id="PTHR43788">
    <property type="entry name" value="DNA2/NAM7 HELICASE FAMILY MEMBER"/>
    <property type="match status" value="1"/>
</dbReference>
<keyword evidence="8" id="KW-1185">Reference proteome</keyword>
<evidence type="ECO:0000259" key="5">
    <source>
        <dbReference type="Pfam" id="PF10881"/>
    </source>
</evidence>
<feature type="domain" description="DNA2/NAM7 helicase-like C-terminal" evidence="6">
    <location>
        <begin position="9"/>
        <end position="62"/>
    </location>
</feature>
<evidence type="ECO:0000256" key="1">
    <source>
        <dbReference type="ARBA" id="ARBA00022741"/>
    </source>
</evidence>
<protein>
    <submittedName>
        <fullName evidence="7">DUF2726 domain-containing protein</fullName>
    </submittedName>
</protein>
<comment type="caution">
    <text evidence="7">The sequence shown here is derived from an EMBL/GenBank/DDBJ whole genome shotgun (WGS) entry which is preliminary data.</text>
</comment>
<gene>
    <name evidence="7" type="ORF">KPL37_18180</name>
</gene>
<evidence type="ECO:0000259" key="6">
    <source>
        <dbReference type="Pfam" id="PF13087"/>
    </source>
</evidence>
<dbReference type="Proteomes" id="UP000776252">
    <property type="component" value="Unassembled WGS sequence"/>
</dbReference>
<reference evidence="7 8" key="1">
    <citation type="submission" date="2021-06" db="EMBL/GenBank/DDBJ databases">
        <title>Clostridia strains as spoilage organisms.</title>
        <authorList>
            <person name="Wambui J."/>
            <person name="Stephan R."/>
            <person name="Stevens M.J.A."/>
        </authorList>
    </citation>
    <scope>NUCLEOTIDE SEQUENCE [LARGE SCALE GENOMIC DNA]</scope>
    <source>
        <strain evidence="7 8">DSM 14204</strain>
    </source>
</reference>
<keyword evidence="4" id="KW-0067">ATP-binding</keyword>
<keyword evidence="1" id="KW-0547">Nucleotide-binding</keyword>
<evidence type="ECO:0000256" key="3">
    <source>
        <dbReference type="ARBA" id="ARBA00022806"/>
    </source>
</evidence>
<dbReference type="InterPro" id="IPR041679">
    <property type="entry name" value="DNA2/NAM7-like_C"/>
</dbReference>
<dbReference type="InterPro" id="IPR050534">
    <property type="entry name" value="Coronavir_polyprotein_1ab"/>
</dbReference>
<feature type="domain" description="DUF2726" evidence="5">
    <location>
        <begin position="174"/>
        <end position="242"/>
    </location>
</feature>
<dbReference type="PANTHER" id="PTHR43788:SF8">
    <property type="entry name" value="DNA-BINDING PROTEIN SMUBP-2"/>
    <property type="match status" value="1"/>
</dbReference>
<accession>A0ABS6BYF7</accession>
<evidence type="ECO:0000313" key="8">
    <source>
        <dbReference type="Proteomes" id="UP000776252"/>
    </source>
</evidence>
<dbReference type="InterPro" id="IPR024402">
    <property type="entry name" value="DUF2726"/>
</dbReference>
<name>A0ABS6BYF7_9CLOT</name>
<sequence>MHILNVIKTDNIEVDTVHKYQGREKDTIILTTVANQINDFIDDPNLINVEVSRAENKLILIVSDSDIASDNTNIGDLIKYIQYNNFEIINSNISSVFDLLYSNYSKKLLEILNKNKKVSEFASENLMNMVIEKVLCQEKFEFLDVVLHQPLKMLIKDTSKLTEIEHKFVENILTHTDFIIFNKLDKMPVLVVEVDGYAFHANNKVQLERDKMKDEILNKYNIPILRVSTNESGEELKLSNKLCEVLKLNYENII</sequence>